<evidence type="ECO:0000259" key="6">
    <source>
        <dbReference type="PROSITE" id="PS50110"/>
    </source>
</evidence>
<evidence type="ECO:0000256" key="1">
    <source>
        <dbReference type="ARBA" id="ARBA00000085"/>
    </source>
</evidence>
<feature type="modified residue" description="4-aspartylphosphate" evidence="4">
    <location>
        <position position="501"/>
    </location>
</feature>
<dbReference type="InterPro" id="IPR001789">
    <property type="entry name" value="Sig_transdc_resp-reg_receiver"/>
</dbReference>
<dbReference type="InterPro" id="IPR011006">
    <property type="entry name" value="CheY-like_superfamily"/>
</dbReference>
<name>A0A1Y0Z8Y4_9HYPH</name>
<evidence type="ECO:0000256" key="4">
    <source>
        <dbReference type="PROSITE-ProRule" id="PRU00169"/>
    </source>
</evidence>
<dbReference type="SUPFAM" id="SSF47384">
    <property type="entry name" value="Homodimeric domain of signal transducing histidine kinase"/>
    <property type="match status" value="1"/>
</dbReference>
<reference evidence="9 10" key="1">
    <citation type="journal article" date="2015" name="Genome Announc.">
        <title>Complete Genome Sequence of Methylobacterium aquaticum Strain 22A, Isolated from Racomitrium japonicum Moss.</title>
        <authorList>
            <person name="Tani A."/>
            <person name="Ogura Y."/>
            <person name="Hayashi T."/>
            <person name="Kimbara K."/>
        </authorList>
    </citation>
    <scope>NUCLEOTIDE SEQUENCE [LARGE SCALE GENOMIC DNA]</scope>
    <source>
        <strain evidence="9 10">MA-22A</strain>
        <plasmid evidence="10">Plasmid pMaq22A_1p DNA</plasmid>
    </source>
</reference>
<dbReference type="SUPFAM" id="SSF55874">
    <property type="entry name" value="ATPase domain of HSP90 chaperone/DNA topoisomerase II/histidine kinase"/>
    <property type="match status" value="1"/>
</dbReference>
<dbReference type="EMBL" id="AP014705">
    <property type="protein sequence ID" value="BAR47319.1"/>
    <property type="molecule type" value="Genomic_DNA"/>
</dbReference>
<dbReference type="EC" id="2.7.13.3" evidence="2"/>
<dbReference type="PROSITE" id="PS50112">
    <property type="entry name" value="PAS"/>
    <property type="match status" value="1"/>
</dbReference>
<evidence type="ECO:0000256" key="2">
    <source>
        <dbReference type="ARBA" id="ARBA00012438"/>
    </source>
</evidence>
<dbReference type="Pfam" id="PF08447">
    <property type="entry name" value="PAS_3"/>
    <property type="match status" value="1"/>
</dbReference>
<feature type="domain" description="Histidine kinase" evidence="5">
    <location>
        <begin position="207"/>
        <end position="428"/>
    </location>
</feature>
<keyword evidence="9" id="KW-0418">Kinase</keyword>
<evidence type="ECO:0000256" key="3">
    <source>
        <dbReference type="ARBA" id="ARBA00022553"/>
    </source>
</evidence>
<dbReference type="Gene3D" id="3.30.565.10">
    <property type="entry name" value="Histidine kinase-like ATPase, C-terminal domain"/>
    <property type="match status" value="1"/>
</dbReference>
<keyword evidence="9" id="KW-0808">Transferase</keyword>
<dbReference type="InterPro" id="IPR000014">
    <property type="entry name" value="PAS"/>
</dbReference>
<feature type="domain" description="PAS" evidence="7">
    <location>
        <begin position="68"/>
        <end position="138"/>
    </location>
</feature>
<dbReference type="Pfam" id="PF08448">
    <property type="entry name" value="PAS_4"/>
    <property type="match status" value="1"/>
</dbReference>
<dbReference type="InterPro" id="IPR004358">
    <property type="entry name" value="Sig_transdc_His_kin-like_C"/>
</dbReference>
<dbReference type="SUPFAM" id="SSF52172">
    <property type="entry name" value="CheY-like"/>
    <property type="match status" value="1"/>
</dbReference>
<dbReference type="InterPro" id="IPR003661">
    <property type="entry name" value="HisK_dim/P_dom"/>
</dbReference>
<dbReference type="CDD" id="cd00130">
    <property type="entry name" value="PAS"/>
    <property type="match status" value="1"/>
</dbReference>
<dbReference type="InterPro" id="IPR005467">
    <property type="entry name" value="His_kinase_dom"/>
</dbReference>
<dbReference type="SMART" id="SM00387">
    <property type="entry name" value="HATPase_c"/>
    <property type="match status" value="1"/>
</dbReference>
<dbReference type="InterPro" id="IPR001610">
    <property type="entry name" value="PAC"/>
</dbReference>
<proteinExistence type="predicted"/>
<dbReference type="PRINTS" id="PR00344">
    <property type="entry name" value="BCTRLSENSOR"/>
</dbReference>
<dbReference type="Gene3D" id="3.40.50.2300">
    <property type="match status" value="1"/>
</dbReference>
<dbReference type="InterPro" id="IPR036097">
    <property type="entry name" value="HisK_dim/P_sf"/>
</dbReference>
<dbReference type="InterPro" id="IPR000700">
    <property type="entry name" value="PAS-assoc_C"/>
</dbReference>
<feature type="domain" description="PAC" evidence="8">
    <location>
        <begin position="10"/>
        <end position="63"/>
    </location>
</feature>
<comment type="catalytic activity">
    <reaction evidence="1">
        <text>ATP + protein L-histidine = ADP + protein N-phospho-L-histidine.</text>
        <dbReference type="EC" id="2.7.13.3"/>
    </reaction>
</comment>
<dbReference type="Pfam" id="PF00512">
    <property type="entry name" value="HisKA"/>
    <property type="match status" value="1"/>
</dbReference>
<dbReference type="RefSeq" id="WP_060850374.1">
    <property type="nucleotide sequence ID" value="NZ_AP014705.1"/>
</dbReference>
<dbReference type="InterPro" id="IPR035965">
    <property type="entry name" value="PAS-like_dom_sf"/>
</dbReference>
<dbReference type="AlphaFoldDB" id="A0A1Y0Z8Y4"/>
<dbReference type="CDD" id="cd00082">
    <property type="entry name" value="HisKA"/>
    <property type="match status" value="1"/>
</dbReference>
<dbReference type="SMART" id="SM00448">
    <property type="entry name" value="REC"/>
    <property type="match status" value="1"/>
</dbReference>
<geneLocation type="plasmid" evidence="10">
    <name>pMaq22A_1p DNA</name>
</geneLocation>
<dbReference type="SMART" id="SM00388">
    <property type="entry name" value="HisKA"/>
    <property type="match status" value="1"/>
</dbReference>
<dbReference type="SUPFAM" id="SSF55785">
    <property type="entry name" value="PYP-like sensor domain (PAS domain)"/>
    <property type="match status" value="2"/>
</dbReference>
<dbReference type="NCBIfam" id="TIGR00229">
    <property type="entry name" value="sensory_box"/>
    <property type="match status" value="1"/>
</dbReference>
<evidence type="ECO:0000259" key="5">
    <source>
        <dbReference type="PROSITE" id="PS50109"/>
    </source>
</evidence>
<keyword evidence="3 4" id="KW-0597">Phosphoprotein</keyword>
<dbReference type="PROSITE" id="PS50113">
    <property type="entry name" value="PAC"/>
    <property type="match status" value="1"/>
</dbReference>
<dbReference type="KEGG" id="maqu:Maq22A_1p38455"/>
<dbReference type="PANTHER" id="PTHR43065:SF49">
    <property type="entry name" value="HISTIDINE KINASE"/>
    <property type="match status" value="1"/>
</dbReference>
<feature type="domain" description="Response regulatory" evidence="6">
    <location>
        <begin position="450"/>
        <end position="563"/>
    </location>
</feature>
<dbReference type="Pfam" id="PF02518">
    <property type="entry name" value="HATPase_c"/>
    <property type="match status" value="1"/>
</dbReference>
<dbReference type="InterPro" id="IPR013656">
    <property type="entry name" value="PAS_4"/>
</dbReference>
<dbReference type="PANTHER" id="PTHR43065">
    <property type="entry name" value="SENSOR HISTIDINE KINASE"/>
    <property type="match status" value="1"/>
</dbReference>
<dbReference type="Gene3D" id="2.10.70.100">
    <property type="match status" value="1"/>
</dbReference>
<dbReference type="PROSITE" id="PS50109">
    <property type="entry name" value="HIS_KIN"/>
    <property type="match status" value="1"/>
</dbReference>
<evidence type="ECO:0000313" key="9">
    <source>
        <dbReference type="EMBL" id="BAR47319.1"/>
    </source>
</evidence>
<dbReference type="PROSITE" id="PS50110">
    <property type="entry name" value="RESPONSE_REGULATORY"/>
    <property type="match status" value="1"/>
</dbReference>
<protein>
    <recommendedName>
        <fullName evidence="2">histidine kinase</fullName>
        <ecNumber evidence="2">2.7.13.3</ecNumber>
    </recommendedName>
</protein>
<gene>
    <name evidence="9" type="primary">baeS</name>
    <name evidence="9" type="ORF">Maq22A_1p38455</name>
</gene>
<dbReference type="InterPro" id="IPR003594">
    <property type="entry name" value="HATPase_dom"/>
</dbReference>
<dbReference type="Gene3D" id="1.10.287.130">
    <property type="match status" value="1"/>
</dbReference>
<dbReference type="Proteomes" id="UP000061432">
    <property type="component" value="Plasmid pMaq22A_1p"/>
</dbReference>
<dbReference type="Pfam" id="PF00072">
    <property type="entry name" value="Response_reg"/>
    <property type="match status" value="1"/>
</dbReference>
<dbReference type="SMART" id="SM00091">
    <property type="entry name" value="PAS"/>
    <property type="match status" value="1"/>
</dbReference>
<reference evidence="10" key="2">
    <citation type="submission" date="2015-01" db="EMBL/GenBank/DDBJ databases">
        <title>Complete genome sequence of Methylobacterium aquaticum strain 22A.</title>
        <authorList>
            <person name="Tani A."/>
            <person name="Ogura Y."/>
            <person name="Hayashi T."/>
        </authorList>
    </citation>
    <scope>NUCLEOTIDE SEQUENCE [LARGE SCALE GENOMIC DNA]</scope>
    <source>
        <strain evidence="10">MA-22A</strain>
        <plasmid evidence="10">Plasmid pMaq22A_1p DNA</plasmid>
    </source>
</reference>
<evidence type="ECO:0000259" key="8">
    <source>
        <dbReference type="PROSITE" id="PS50113"/>
    </source>
</evidence>
<evidence type="ECO:0000313" key="10">
    <source>
        <dbReference type="Proteomes" id="UP000061432"/>
    </source>
</evidence>
<dbReference type="InterPro" id="IPR036890">
    <property type="entry name" value="HATPase_C_sf"/>
</dbReference>
<evidence type="ECO:0000259" key="7">
    <source>
        <dbReference type="PROSITE" id="PS50112"/>
    </source>
</evidence>
<sequence length="568" mass="62050">MPCLLAGETYTVEYRIVRPDNGDVRHIRDTGFPIRDAEGRLRRLGGIAQDVTEEHAREEALERCIAERTAERDRVWRNSRDLLVVVGVDGVFRTVNPVWRTILGHDPAEVVGRSFQEFVWPEDDVVTRTALAYGASDDDLTAFENRYRHEDGTPRWISWQTAVEGDLVYAYGRDVTAEKERAVALHEAEEALRQSQKLEAIGQLTGGVAHDFNNLLTIIRSSVDFLRRPDLAEARKARYLDAVSDTVDRAAKLTGQLLSFARRQALRPETFDVIERLRGVVEMLDSVTGAPIRIVAEMPEAACFVHADVSQFETALVNMAVNARDAMDGEGTLTLRLACGLDKPAIRGHAQAAGPFAAISLADTGCGIPPEAISRIFEPFFTTKEVGKGTGLGLSQVFGFAKQSGGDVDVASTPGRGTTFTLYLPEVAPGVGEEPGPAEVETATGGAGQRVLVVEDNVEVGRFATRILEDLGYRTTWAANAAEALERLGEDCGGFDAVFSDVVMPGMNGVDLAREIQRRRPGLPVVLASGYSHVLAREGSHGFELLHKPYSTEQLSRVLQRAMAQAPR</sequence>
<dbReference type="InterPro" id="IPR013655">
    <property type="entry name" value="PAS_fold_3"/>
</dbReference>
<dbReference type="GO" id="GO:0000155">
    <property type="term" value="F:phosphorelay sensor kinase activity"/>
    <property type="evidence" value="ECO:0007669"/>
    <property type="project" value="InterPro"/>
</dbReference>
<organism evidence="9 10">
    <name type="scientific">Methylobacterium aquaticum</name>
    <dbReference type="NCBI Taxonomy" id="270351"/>
    <lineage>
        <taxon>Bacteria</taxon>
        <taxon>Pseudomonadati</taxon>
        <taxon>Pseudomonadota</taxon>
        <taxon>Alphaproteobacteria</taxon>
        <taxon>Hyphomicrobiales</taxon>
        <taxon>Methylobacteriaceae</taxon>
        <taxon>Methylobacterium</taxon>
    </lineage>
</organism>
<accession>A0A1Y0Z8Y4</accession>
<dbReference type="OrthoDB" id="9796100at2"/>
<dbReference type="Gene3D" id="3.30.450.20">
    <property type="entry name" value="PAS domain"/>
    <property type="match status" value="1"/>
</dbReference>
<dbReference type="SMART" id="SM00086">
    <property type="entry name" value="PAC"/>
    <property type="match status" value="2"/>
</dbReference>
<keyword evidence="9" id="KW-0614">Plasmid</keyword>